<sequence length="423" mass="45399">MIIHETDCSGCGICRSMCPVEAISVNGIVAVIDDERCMECGFCASSCPNKAIRQDSTEWPEEDKETAANNSAAADKISEHRPTVICVYIEHTGGVMNESSYEAIGAARSLTGESDSFKIAAIIAGNGSRQLAGEVMRCGVDEIWLLDLDWLPFYAEDVLTRIIADVLARRQPDIFLGGATEHGRSLFPRIAAKLGTGLCADCTDLSLEPVTRRLIITRPALGGGVLARIVIPHHSPQMATLKERVFPRADRSGHPAGMILDFSDEYPVMQSVYTLGKRILQEGKRFKLGQADSIVAVGRGIGTAANLPLIHKLAGTIGAEIGATRPLIDEGWLEASRQIGQTGVIVKPSLYIACGISGALQHTVGMDKSEMIIAINSDAGAPIFQYADYGIVGDLFRVIPEFIHCIESGTFRTVAAGSDKELI</sequence>
<dbReference type="Pfam" id="PF00037">
    <property type="entry name" value="Fer4"/>
    <property type="match status" value="2"/>
</dbReference>
<dbReference type="InterPro" id="IPR033947">
    <property type="entry name" value="ETF_alpha_N"/>
</dbReference>
<dbReference type="PROSITE" id="PS51379">
    <property type="entry name" value="4FE4S_FER_2"/>
    <property type="match status" value="2"/>
</dbReference>
<comment type="similarity">
    <text evidence="1">Belongs to the ETF alpha-subunit/FixB family.</text>
</comment>
<dbReference type="Pfam" id="PF00766">
    <property type="entry name" value="ETF_alpha"/>
    <property type="match status" value="1"/>
</dbReference>
<evidence type="ECO:0000259" key="6">
    <source>
        <dbReference type="PROSITE" id="PS51379"/>
    </source>
</evidence>
<dbReference type="PROSITE" id="PS00198">
    <property type="entry name" value="4FE4S_FER_1"/>
    <property type="match status" value="1"/>
</dbReference>
<dbReference type="GO" id="GO:0046872">
    <property type="term" value="F:metal ion binding"/>
    <property type="evidence" value="ECO:0007669"/>
    <property type="project" value="UniProtKB-KW"/>
</dbReference>
<proteinExistence type="inferred from homology"/>
<keyword evidence="3" id="KW-0408">Iron</keyword>
<evidence type="ECO:0000313" key="8">
    <source>
        <dbReference type="Proteomes" id="UP000029409"/>
    </source>
</evidence>
<dbReference type="AlphaFoldDB" id="A0A089HR99"/>
<feature type="domain" description="4Fe-4S ferredoxin-type" evidence="6">
    <location>
        <begin position="1"/>
        <end position="27"/>
    </location>
</feature>
<evidence type="ECO:0000256" key="1">
    <source>
        <dbReference type="ARBA" id="ARBA00005817"/>
    </source>
</evidence>
<dbReference type="InterPro" id="IPR014731">
    <property type="entry name" value="ETF_asu_C"/>
</dbReference>
<name>A0A089HR99_PAEDU</name>
<dbReference type="PANTHER" id="PTHR43153:SF1">
    <property type="entry name" value="ELECTRON TRANSFER FLAVOPROTEIN SUBUNIT ALPHA, MITOCHONDRIAL"/>
    <property type="match status" value="1"/>
</dbReference>
<feature type="region of interest" description="Disordered" evidence="5">
    <location>
        <begin position="54"/>
        <end position="75"/>
    </location>
</feature>
<evidence type="ECO:0000256" key="2">
    <source>
        <dbReference type="ARBA" id="ARBA00022723"/>
    </source>
</evidence>
<dbReference type="eggNOG" id="COG2025">
    <property type="taxonomic scope" value="Bacteria"/>
</dbReference>
<dbReference type="SUPFAM" id="SSF52467">
    <property type="entry name" value="DHS-like NAD/FAD-binding domain"/>
    <property type="match status" value="1"/>
</dbReference>
<dbReference type="SMART" id="SM00893">
    <property type="entry name" value="ETF"/>
    <property type="match status" value="1"/>
</dbReference>
<dbReference type="PANTHER" id="PTHR43153">
    <property type="entry name" value="ELECTRON TRANSFER FLAVOPROTEIN ALPHA"/>
    <property type="match status" value="1"/>
</dbReference>
<dbReference type="GO" id="GO:0050660">
    <property type="term" value="F:flavin adenine dinucleotide binding"/>
    <property type="evidence" value="ECO:0007669"/>
    <property type="project" value="InterPro"/>
</dbReference>
<keyword evidence="8" id="KW-1185">Reference proteome</keyword>
<evidence type="ECO:0000256" key="3">
    <source>
        <dbReference type="ARBA" id="ARBA00023004"/>
    </source>
</evidence>
<dbReference type="SUPFAM" id="SSF54862">
    <property type="entry name" value="4Fe-4S ferredoxins"/>
    <property type="match status" value="1"/>
</dbReference>
<dbReference type="InterPro" id="IPR017900">
    <property type="entry name" value="4Fe4S_Fe_S_CS"/>
</dbReference>
<dbReference type="Gene3D" id="3.40.50.1220">
    <property type="entry name" value="TPP-binding domain"/>
    <property type="match status" value="1"/>
</dbReference>
<dbReference type="OrthoDB" id="9770286at2"/>
<dbReference type="GO" id="GO:0033539">
    <property type="term" value="P:fatty acid beta-oxidation using acyl-CoA dehydrogenase"/>
    <property type="evidence" value="ECO:0007669"/>
    <property type="project" value="TreeGrafter"/>
</dbReference>
<dbReference type="Proteomes" id="UP000029409">
    <property type="component" value="Chromosome"/>
</dbReference>
<dbReference type="GO" id="GO:0009055">
    <property type="term" value="F:electron transfer activity"/>
    <property type="evidence" value="ECO:0007669"/>
    <property type="project" value="InterPro"/>
</dbReference>
<organism evidence="7 8">
    <name type="scientific">Paenibacillus durus</name>
    <name type="common">Paenibacillus azotofixans</name>
    <dbReference type="NCBI Taxonomy" id="44251"/>
    <lineage>
        <taxon>Bacteria</taxon>
        <taxon>Bacillati</taxon>
        <taxon>Bacillota</taxon>
        <taxon>Bacilli</taxon>
        <taxon>Bacillales</taxon>
        <taxon>Paenibacillaceae</taxon>
        <taxon>Paenibacillus</taxon>
    </lineage>
</organism>
<feature type="domain" description="4Fe-4S ferredoxin-type" evidence="6">
    <location>
        <begin position="28"/>
        <end position="57"/>
    </location>
</feature>
<evidence type="ECO:0000313" key="7">
    <source>
        <dbReference type="EMBL" id="AIQ13260.1"/>
    </source>
</evidence>
<reference evidence="7 8" key="1">
    <citation type="submission" date="2014-08" db="EMBL/GenBank/DDBJ databases">
        <title>Comparative genomics of the Paenibacillus odorifer group.</title>
        <authorList>
            <person name="den Bakker H.C."/>
            <person name="Tsai Y.-C."/>
            <person name="Martin N."/>
            <person name="Korlach J."/>
            <person name="Wiedmann M."/>
        </authorList>
    </citation>
    <scope>NUCLEOTIDE SEQUENCE [LARGE SCALE GENOMIC DNA]</scope>
    <source>
        <strain evidence="7 8">DSM 1735</strain>
    </source>
</reference>
<dbReference type="InterPro" id="IPR014730">
    <property type="entry name" value="ETF_a/b_N"/>
</dbReference>
<dbReference type="InterPro" id="IPR014729">
    <property type="entry name" value="Rossmann-like_a/b/a_fold"/>
</dbReference>
<evidence type="ECO:0000256" key="5">
    <source>
        <dbReference type="SAM" id="MobiDB-lite"/>
    </source>
</evidence>
<dbReference type="Pfam" id="PF01012">
    <property type="entry name" value="ETF"/>
    <property type="match status" value="1"/>
</dbReference>
<dbReference type="Gene3D" id="3.30.70.20">
    <property type="match status" value="1"/>
</dbReference>
<keyword evidence="2" id="KW-0479">Metal-binding</keyword>
<dbReference type="RefSeq" id="WP_042207051.1">
    <property type="nucleotide sequence ID" value="NZ_CP009288.1"/>
</dbReference>
<dbReference type="InterPro" id="IPR001308">
    <property type="entry name" value="ETF_a/FixB"/>
</dbReference>
<dbReference type="CDD" id="cd01715">
    <property type="entry name" value="ETF_alpha"/>
    <property type="match status" value="1"/>
</dbReference>
<protein>
    <recommendedName>
        <fullName evidence="6">4Fe-4S ferredoxin-type domain-containing protein</fullName>
    </recommendedName>
</protein>
<dbReference type="SUPFAM" id="SSF52402">
    <property type="entry name" value="Adenine nucleotide alpha hydrolases-like"/>
    <property type="match status" value="1"/>
</dbReference>
<accession>A0A089HR99</accession>
<dbReference type="Gene3D" id="3.40.50.620">
    <property type="entry name" value="HUPs"/>
    <property type="match status" value="1"/>
</dbReference>
<dbReference type="InterPro" id="IPR017896">
    <property type="entry name" value="4Fe4S_Fe-S-bd"/>
</dbReference>
<gene>
    <name evidence="7" type="ORF">PDUR_16105</name>
</gene>
<dbReference type="GO" id="GO:0051536">
    <property type="term" value="F:iron-sulfur cluster binding"/>
    <property type="evidence" value="ECO:0007669"/>
    <property type="project" value="UniProtKB-KW"/>
</dbReference>
<dbReference type="KEGG" id="pdu:PDUR_16105"/>
<dbReference type="STRING" id="44251.PDUR_16105"/>
<dbReference type="InterPro" id="IPR029035">
    <property type="entry name" value="DHS-like_NAD/FAD-binding_dom"/>
</dbReference>
<evidence type="ECO:0000256" key="4">
    <source>
        <dbReference type="ARBA" id="ARBA00023014"/>
    </source>
</evidence>
<dbReference type="EMBL" id="CP009288">
    <property type="protein sequence ID" value="AIQ13260.1"/>
    <property type="molecule type" value="Genomic_DNA"/>
</dbReference>
<keyword evidence="4" id="KW-0411">Iron-sulfur</keyword>